<organism evidence="11 12">
    <name type="scientific">Mya arenaria</name>
    <name type="common">Soft-shell clam</name>
    <dbReference type="NCBI Taxonomy" id="6604"/>
    <lineage>
        <taxon>Eukaryota</taxon>
        <taxon>Metazoa</taxon>
        <taxon>Spiralia</taxon>
        <taxon>Lophotrochozoa</taxon>
        <taxon>Mollusca</taxon>
        <taxon>Bivalvia</taxon>
        <taxon>Autobranchia</taxon>
        <taxon>Heteroconchia</taxon>
        <taxon>Euheterodonta</taxon>
        <taxon>Imparidentia</taxon>
        <taxon>Neoheterodontei</taxon>
        <taxon>Myida</taxon>
        <taxon>Myoidea</taxon>
        <taxon>Myidae</taxon>
        <taxon>Mya</taxon>
    </lineage>
</organism>
<keyword evidence="5 8" id="KW-0863">Zinc-finger</keyword>
<dbReference type="Gene3D" id="3.30.40.10">
    <property type="entry name" value="Zinc/RING finger domain, C3HC4 (zinc finger)"/>
    <property type="match status" value="1"/>
</dbReference>
<feature type="compositionally biased region" description="Acidic residues" evidence="9">
    <location>
        <begin position="507"/>
        <end position="529"/>
    </location>
</feature>
<dbReference type="InterPro" id="IPR013083">
    <property type="entry name" value="Znf_RING/FYVE/PHD"/>
</dbReference>
<dbReference type="EC" id="2.3.2.27" evidence="2"/>
<dbReference type="PANTHER" id="PTHR22996:SF0">
    <property type="entry name" value="RE60872P-RELATED"/>
    <property type="match status" value="1"/>
</dbReference>
<dbReference type="SUPFAM" id="SSF57850">
    <property type="entry name" value="RING/U-box"/>
    <property type="match status" value="1"/>
</dbReference>
<feature type="compositionally biased region" description="Low complexity" evidence="9">
    <location>
        <begin position="585"/>
        <end position="601"/>
    </location>
</feature>
<evidence type="ECO:0000259" key="10">
    <source>
        <dbReference type="PROSITE" id="PS50089"/>
    </source>
</evidence>
<feature type="region of interest" description="Disordered" evidence="9">
    <location>
        <begin position="1"/>
        <end position="26"/>
    </location>
</feature>
<dbReference type="Pfam" id="PF13920">
    <property type="entry name" value="zf-C3HC4_3"/>
    <property type="match status" value="1"/>
</dbReference>
<feature type="compositionally biased region" description="Basic residues" evidence="9">
    <location>
        <begin position="382"/>
        <end position="392"/>
    </location>
</feature>
<keyword evidence="3" id="KW-0808">Transferase</keyword>
<keyword evidence="7" id="KW-0862">Zinc</keyword>
<proteinExistence type="predicted"/>
<evidence type="ECO:0000256" key="1">
    <source>
        <dbReference type="ARBA" id="ARBA00000900"/>
    </source>
</evidence>
<dbReference type="Proteomes" id="UP001164746">
    <property type="component" value="Chromosome 2"/>
</dbReference>
<name>A0ABY7DJG5_MYAAR</name>
<reference evidence="11" key="1">
    <citation type="submission" date="2022-11" db="EMBL/GenBank/DDBJ databases">
        <title>Centuries of genome instability and evolution in soft-shell clam transmissible cancer (bioRxiv).</title>
        <authorList>
            <person name="Hart S.F.M."/>
            <person name="Yonemitsu M.A."/>
            <person name="Giersch R.M."/>
            <person name="Beal B.F."/>
            <person name="Arriagada G."/>
            <person name="Davis B.W."/>
            <person name="Ostrander E.A."/>
            <person name="Goff S.P."/>
            <person name="Metzger M.J."/>
        </authorList>
    </citation>
    <scope>NUCLEOTIDE SEQUENCE</scope>
    <source>
        <strain evidence="11">MELC-2E11</strain>
        <tissue evidence="11">Siphon/mantle</tissue>
    </source>
</reference>
<evidence type="ECO:0000313" key="11">
    <source>
        <dbReference type="EMBL" id="WAQ97338.1"/>
    </source>
</evidence>
<keyword evidence="12" id="KW-1185">Reference proteome</keyword>
<evidence type="ECO:0000256" key="3">
    <source>
        <dbReference type="ARBA" id="ARBA00022679"/>
    </source>
</evidence>
<feature type="region of interest" description="Disordered" evidence="9">
    <location>
        <begin position="364"/>
        <end position="476"/>
    </location>
</feature>
<comment type="catalytic activity">
    <reaction evidence="1">
        <text>S-ubiquitinyl-[E2 ubiquitin-conjugating enzyme]-L-cysteine + [acceptor protein]-L-lysine = [E2 ubiquitin-conjugating enzyme]-L-cysteine + N(6)-ubiquitinyl-[acceptor protein]-L-lysine.</text>
        <dbReference type="EC" id="2.3.2.27"/>
    </reaction>
</comment>
<feature type="region of interest" description="Disordered" evidence="9">
    <location>
        <begin position="547"/>
        <end position="613"/>
    </location>
</feature>
<evidence type="ECO:0000256" key="4">
    <source>
        <dbReference type="ARBA" id="ARBA00022723"/>
    </source>
</evidence>
<keyword evidence="4" id="KW-0479">Metal-binding</keyword>
<sequence length="613" mass="67968">MEVHTSTFGSTMGAFSSTLTGRNGGERFDMSQPESYLFGENSDLNFLGSKPVPFPYPAGGTSEPTKTLKSLVNIRKDTLRLVRIPEVEKLQPEDDNETLNNKYNIEFVFDSDVKCSIKVMLFCTEEIVNGQISYSTREPALSSETFHYKRGASQVFQQSGYVLDPSTFSEEELQYNPDGEEIPVVIQCIAEDDESSLHAHMTFAMIEKSSLEGGYVIKPLKQKQFIHGLCYLLQEIYGIENKNNDKVKDDDGEEDELEDSGAECVICMSDMRDTLILPCRHLCLCSTCAESLRYQASNCPICRSPFRALLQIRAMRKKQAPLPLQQGGEGEEVPVNQEGVPAGYEAVSLIEALNGPCGLPPPNTMEGIHVPPPRVLGDIESRHKHRSSKKRNTTVETVKELKMSEDDKKASAEEKDGERTDTSVKTESSAPLTDSQQTPTQKQINSSARIRKQESEEGTGLPRSPSSDHEVPVDSLHVVNEHLQHVEPVREVKKLVSGYPTISSENLADDEREDTSEGEPEPDYEQEECSLEDRLDSIASGGDLTEDISESAFVPPPDYASVMNEEDTDPDTDELMAAPVPLRLSKSPPSSSDSASSRHSSQNLLEHHERTDL</sequence>
<evidence type="ECO:0000256" key="6">
    <source>
        <dbReference type="ARBA" id="ARBA00022786"/>
    </source>
</evidence>
<dbReference type="InterPro" id="IPR001841">
    <property type="entry name" value="Znf_RING"/>
</dbReference>
<feature type="compositionally biased region" description="Basic and acidic residues" evidence="9">
    <location>
        <begin position="397"/>
        <end position="424"/>
    </location>
</feature>
<dbReference type="PANTHER" id="PTHR22996">
    <property type="entry name" value="MAHOGUNIN"/>
    <property type="match status" value="1"/>
</dbReference>
<dbReference type="InterPro" id="IPR045194">
    <property type="entry name" value="MGRN1/RNF157-like"/>
</dbReference>
<evidence type="ECO:0000256" key="8">
    <source>
        <dbReference type="PROSITE-ProRule" id="PRU00175"/>
    </source>
</evidence>
<evidence type="ECO:0000256" key="5">
    <source>
        <dbReference type="ARBA" id="ARBA00022771"/>
    </source>
</evidence>
<feature type="compositionally biased region" description="Acidic residues" evidence="9">
    <location>
        <begin position="564"/>
        <end position="574"/>
    </location>
</feature>
<dbReference type="Pfam" id="PF26192">
    <property type="entry name" value="RNF157-like_N"/>
    <property type="match status" value="1"/>
</dbReference>
<evidence type="ECO:0000313" key="12">
    <source>
        <dbReference type="Proteomes" id="UP001164746"/>
    </source>
</evidence>
<feature type="domain" description="RING-type" evidence="10">
    <location>
        <begin position="264"/>
        <end position="303"/>
    </location>
</feature>
<feature type="region of interest" description="Disordered" evidence="9">
    <location>
        <begin position="497"/>
        <end position="529"/>
    </location>
</feature>
<dbReference type="EMBL" id="CP111013">
    <property type="protein sequence ID" value="WAQ97338.1"/>
    <property type="molecule type" value="Genomic_DNA"/>
</dbReference>
<feature type="compositionally biased region" description="Polar residues" evidence="9">
    <location>
        <begin position="425"/>
        <end position="448"/>
    </location>
</feature>
<accession>A0ABY7DJG5</accession>
<feature type="compositionally biased region" description="Polar residues" evidence="9">
    <location>
        <begin position="1"/>
        <end position="21"/>
    </location>
</feature>
<dbReference type="SMART" id="SM00184">
    <property type="entry name" value="RING"/>
    <property type="match status" value="1"/>
</dbReference>
<dbReference type="PROSITE" id="PS50089">
    <property type="entry name" value="ZF_RING_2"/>
    <property type="match status" value="1"/>
</dbReference>
<protein>
    <recommendedName>
        <fullName evidence="2">RING-type E3 ubiquitin transferase</fullName>
        <ecNumber evidence="2">2.3.2.27</ecNumber>
    </recommendedName>
</protein>
<evidence type="ECO:0000256" key="9">
    <source>
        <dbReference type="SAM" id="MobiDB-lite"/>
    </source>
</evidence>
<dbReference type="InterPro" id="IPR058981">
    <property type="entry name" value="MGRN1/RNF157-like_N"/>
</dbReference>
<gene>
    <name evidence="11" type="ORF">MAR_030028</name>
</gene>
<evidence type="ECO:0000256" key="7">
    <source>
        <dbReference type="ARBA" id="ARBA00022833"/>
    </source>
</evidence>
<keyword evidence="6" id="KW-0833">Ubl conjugation pathway</keyword>
<evidence type="ECO:0000256" key="2">
    <source>
        <dbReference type="ARBA" id="ARBA00012483"/>
    </source>
</evidence>